<evidence type="ECO:0000256" key="3">
    <source>
        <dbReference type="ARBA" id="ARBA00022448"/>
    </source>
</evidence>
<feature type="transmembrane region" description="Helical" evidence="8">
    <location>
        <begin position="125"/>
        <end position="145"/>
    </location>
</feature>
<dbReference type="PROSITE" id="PS00216">
    <property type="entry name" value="SUGAR_TRANSPORT_1"/>
    <property type="match status" value="1"/>
</dbReference>
<dbReference type="InterPro" id="IPR003663">
    <property type="entry name" value="Sugar/inositol_transpt"/>
</dbReference>
<evidence type="ECO:0000256" key="7">
    <source>
        <dbReference type="RuleBase" id="RU003346"/>
    </source>
</evidence>
<dbReference type="PROSITE" id="PS50850">
    <property type="entry name" value="MFS"/>
    <property type="match status" value="1"/>
</dbReference>
<protein>
    <recommendedName>
        <fullName evidence="9">Major facilitator superfamily (MFS) profile domain-containing protein</fullName>
    </recommendedName>
</protein>
<comment type="subcellular location">
    <subcellularLocation>
        <location evidence="1">Membrane</location>
        <topology evidence="1">Multi-pass membrane protein</topology>
    </subcellularLocation>
</comment>
<feature type="transmembrane region" description="Helical" evidence="8">
    <location>
        <begin position="338"/>
        <end position="358"/>
    </location>
</feature>
<evidence type="ECO:0000313" key="10">
    <source>
        <dbReference type="EMBL" id="CAE0838312.1"/>
    </source>
</evidence>
<evidence type="ECO:0000256" key="6">
    <source>
        <dbReference type="ARBA" id="ARBA00023136"/>
    </source>
</evidence>
<dbReference type="InterPro" id="IPR036259">
    <property type="entry name" value="MFS_trans_sf"/>
</dbReference>
<organism evidence="10">
    <name type="scientific">Eutreptiella gymnastica</name>
    <dbReference type="NCBI Taxonomy" id="73025"/>
    <lineage>
        <taxon>Eukaryota</taxon>
        <taxon>Discoba</taxon>
        <taxon>Euglenozoa</taxon>
        <taxon>Euglenida</taxon>
        <taxon>Spirocuta</taxon>
        <taxon>Euglenophyceae</taxon>
        <taxon>Eutreptiales</taxon>
        <taxon>Eutreptiaceae</taxon>
        <taxon>Eutreptiella</taxon>
    </lineage>
</organism>
<keyword evidence="3 7" id="KW-0813">Transport</keyword>
<dbReference type="InterPro" id="IPR050814">
    <property type="entry name" value="Myo-inositol_Transporter"/>
</dbReference>
<keyword evidence="4 8" id="KW-0812">Transmembrane</keyword>
<feature type="transmembrane region" description="Helical" evidence="8">
    <location>
        <begin position="30"/>
        <end position="59"/>
    </location>
</feature>
<evidence type="ECO:0000256" key="2">
    <source>
        <dbReference type="ARBA" id="ARBA00010992"/>
    </source>
</evidence>
<feature type="transmembrane region" description="Helical" evidence="8">
    <location>
        <begin position="157"/>
        <end position="175"/>
    </location>
</feature>
<evidence type="ECO:0000259" key="9">
    <source>
        <dbReference type="PROSITE" id="PS50850"/>
    </source>
</evidence>
<dbReference type="PANTHER" id="PTHR48020:SF49">
    <property type="entry name" value="SUGAR TRANSPORTER"/>
    <property type="match status" value="1"/>
</dbReference>
<dbReference type="InterPro" id="IPR005829">
    <property type="entry name" value="Sugar_transporter_CS"/>
</dbReference>
<feature type="transmembrane region" description="Helical" evidence="8">
    <location>
        <begin position="364"/>
        <end position="389"/>
    </location>
</feature>
<feature type="transmembrane region" description="Helical" evidence="8">
    <location>
        <begin position="187"/>
        <end position="208"/>
    </location>
</feature>
<feature type="transmembrane region" description="Helical" evidence="8">
    <location>
        <begin position="401"/>
        <end position="420"/>
    </location>
</feature>
<reference evidence="10" key="1">
    <citation type="submission" date="2021-01" db="EMBL/GenBank/DDBJ databases">
        <authorList>
            <person name="Corre E."/>
            <person name="Pelletier E."/>
            <person name="Niang G."/>
            <person name="Scheremetjew M."/>
            <person name="Finn R."/>
            <person name="Kale V."/>
            <person name="Holt S."/>
            <person name="Cochrane G."/>
            <person name="Meng A."/>
            <person name="Brown T."/>
            <person name="Cohen L."/>
        </authorList>
    </citation>
    <scope>NUCLEOTIDE SEQUENCE</scope>
    <source>
        <strain evidence="10">CCMP1594</strain>
    </source>
</reference>
<dbReference type="EMBL" id="HBJA01144232">
    <property type="protein sequence ID" value="CAE0838312.1"/>
    <property type="molecule type" value="Transcribed_RNA"/>
</dbReference>
<feature type="transmembrane region" description="Helical" evidence="8">
    <location>
        <begin position="71"/>
        <end position="89"/>
    </location>
</feature>
<feature type="domain" description="Major facilitator superfamily (MFS) profile" evidence="9">
    <location>
        <begin position="34"/>
        <end position="455"/>
    </location>
</feature>
<dbReference type="Pfam" id="PF00083">
    <property type="entry name" value="Sugar_tr"/>
    <property type="match status" value="1"/>
</dbReference>
<evidence type="ECO:0000256" key="1">
    <source>
        <dbReference type="ARBA" id="ARBA00004141"/>
    </source>
</evidence>
<dbReference type="NCBIfam" id="TIGR00879">
    <property type="entry name" value="SP"/>
    <property type="match status" value="1"/>
</dbReference>
<evidence type="ECO:0000256" key="5">
    <source>
        <dbReference type="ARBA" id="ARBA00022989"/>
    </source>
</evidence>
<proteinExistence type="inferred from homology"/>
<keyword evidence="5 8" id="KW-1133">Transmembrane helix</keyword>
<dbReference type="InterPro" id="IPR020846">
    <property type="entry name" value="MFS_dom"/>
</dbReference>
<dbReference type="GO" id="GO:0016020">
    <property type="term" value="C:membrane"/>
    <property type="evidence" value="ECO:0007669"/>
    <property type="project" value="UniProtKB-SubCell"/>
</dbReference>
<sequence length="491" mass="52820">MANSLTNLRQLTENSIVDDITLAETGARPFVYVCAFLSSMSSLLLGYECGVMAGAMGPIVDYMQLDVVEEGIIIGCVSIISVVGSLMAGRVADQLGRKMTIAIGSILFAAGALLSAAALDFWVLLIGRLITGVGVGFAFVIAPLYTSETSPSRYRGVLTSLTEFFIDCGILLGYLSNIVLANVSNEWRWMIGLGAAPAFIIMLSLLVMPESPRWLMMQGRTAEAEAALRLVYPEYEVSDTMAQIQSVIDIESKHGCDWTTILRPNKTLRLTMITGLGISFFQQATGNDAVVYYTDRILRDAGIVEQGPRLWATAGVGLCKTVFVIIPMLCADQLGRRFILLLGQSLMVLALLGMAAASSVNAPILAVTSLCGCMATFSMGIGPGTHIVGTEVFPLMMRGRIFSLALAINRFVSGTVAISFPVIADIISVSATFGIFTAVTALSVLFVYFLVPETSGKSLEEIQVFFRQLAGEEEEEEKEPLVVNAIIQECE</sequence>
<accession>A0A7S4GIS9</accession>
<dbReference type="PROSITE" id="PS00217">
    <property type="entry name" value="SUGAR_TRANSPORT_2"/>
    <property type="match status" value="1"/>
</dbReference>
<evidence type="ECO:0000256" key="8">
    <source>
        <dbReference type="SAM" id="Phobius"/>
    </source>
</evidence>
<dbReference type="InterPro" id="IPR005828">
    <property type="entry name" value="MFS_sugar_transport-like"/>
</dbReference>
<dbReference type="GO" id="GO:0022857">
    <property type="term" value="F:transmembrane transporter activity"/>
    <property type="evidence" value="ECO:0007669"/>
    <property type="project" value="InterPro"/>
</dbReference>
<evidence type="ECO:0000256" key="4">
    <source>
        <dbReference type="ARBA" id="ARBA00022692"/>
    </source>
</evidence>
<dbReference type="PRINTS" id="PR00171">
    <property type="entry name" value="SUGRTRNSPORT"/>
</dbReference>
<gene>
    <name evidence="10" type="ORF">EGYM00163_LOCUS49684</name>
</gene>
<keyword evidence="6 8" id="KW-0472">Membrane</keyword>
<dbReference type="AlphaFoldDB" id="A0A7S4GIS9"/>
<dbReference type="Gene3D" id="1.20.1250.20">
    <property type="entry name" value="MFS general substrate transporter like domains"/>
    <property type="match status" value="1"/>
</dbReference>
<feature type="transmembrane region" description="Helical" evidence="8">
    <location>
        <begin position="101"/>
        <end position="119"/>
    </location>
</feature>
<dbReference type="SUPFAM" id="SSF103473">
    <property type="entry name" value="MFS general substrate transporter"/>
    <property type="match status" value="1"/>
</dbReference>
<feature type="transmembrane region" description="Helical" evidence="8">
    <location>
        <begin position="426"/>
        <end position="451"/>
    </location>
</feature>
<name>A0A7S4GIS9_9EUGL</name>
<dbReference type="PANTHER" id="PTHR48020">
    <property type="entry name" value="PROTON MYO-INOSITOL COTRANSPORTER"/>
    <property type="match status" value="1"/>
</dbReference>
<comment type="similarity">
    <text evidence="2 7">Belongs to the major facilitator superfamily. Sugar transporter (TC 2.A.1.1) family.</text>
</comment>